<dbReference type="AlphaFoldDB" id="I3TWV4"/>
<dbReference type="KEGG" id="tmo:TMO_c0632"/>
<sequence length="58" mass="6164">MVIGRRPLSFAHAPHAGHPGENTPRLPWPKRAGLAGRGTGYIRKAGACDRLFGEISSA</sequence>
<organism evidence="2 3">
    <name type="scientific">Tistrella mobilis (strain KA081020-065)</name>
    <dbReference type="NCBI Taxonomy" id="1110502"/>
    <lineage>
        <taxon>Bacteria</taxon>
        <taxon>Pseudomonadati</taxon>
        <taxon>Pseudomonadota</taxon>
        <taxon>Alphaproteobacteria</taxon>
        <taxon>Geminicoccales</taxon>
        <taxon>Geminicoccaceae</taxon>
        <taxon>Tistrella</taxon>
    </lineage>
</organism>
<protein>
    <submittedName>
        <fullName evidence="2">Uncharacterized protein</fullName>
    </submittedName>
</protein>
<evidence type="ECO:0000256" key="1">
    <source>
        <dbReference type="SAM" id="MobiDB-lite"/>
    </source>
</evidence>
<accession>I3TWV4</accession>
<gene>
    <name evidence="2" type="ordered locus">TMO_c0632</name>
</gene>
<keyword evidence="3" id="KW-1185">Reference proteome</keyword>
<dbReference type="HOGENOM" id="CLU_2977886_0_0_5"/>
<geneLocation type="plasmid" evidence="2 3">
    <name>pTM3</name>
</geneLocation>
<keyword evidence="2" id="KW-0614">Plasmid</keyword>
<dbReference type="Proteomes" id="UP000005258">
    <property type="component" value="Plasmid pTM3"/>
</dbReference>
<proteinExistence type="predicted"/>
<name>I3TWV4_TISMK</name>
<dbReference type="EMBL" id="CP003239">
    <property type="protein sequence ID" value="AFK57242.1"/>
    <property type="molecule type" value="Genomic_DNA"/>
</dbReference>
<reference evidence="2 3" key="1">
    <citation type="journal article" date="2012" name="J. Am. Chem. Soc.">
        <title>Bacterial biosynthesis and maturation of the didemnin anti-cancer agents.</title>
        <authorList>
            <person name="Xu Y."/>
            <person name="Kersten R.D."/>
            <person name="Nam S.J."/>
            <person name="Lu L."/>
            <person name="Al-Suwailem A.M."/>
            <person name="Zheng H."/>
            <person name="Fenical W."/>
            <person name="Dorrestein P.C."/>
            <person name="Moore B.S."/>
            <person name="Qian P.Y."/>
        </authorList>
    </citation>
    <scope>NUCLEOTIDE SEQUENCE [LARGE SCALE GENOMIC DNA]</scope>
    <source>
        <strain evidence="2 3">KA081020-065</strain>
    </source>
</reference>
<evidence type="ECO:0000313" key="2">
    <source>
        <dbReference type="EMBL" id="AFK57242.1"/>
    </source>
</evidence>
<feature type="region of interest" description="Disordered" evidence="1">
    <location>
        <begin position="1"/>
        <end position="29"/>
    </location>
</feature>
<evidence type="ECO:0000313" key="3">
    <source>
        <dbReference type="Proteomes" id="UP000005258"/>
    </source>
</evidence>